<evidence type="ECO:0000313" key="3">
    <source>
        <dbReference type="Proteomes" id="UP001164286"/>
    </source>
</evidence>
<protein>
    <submittedName>
        <fullName evidence="2">Uncharacterized protein</fullName>
    </submittedName>
</protein>
<dbReference type="EMBL" id="JAKWFO010000016">
    <property type="protein sequence ID" value="KAI9631865.1"/>
    <property type="molecule type" value="Genomic_DNA"/>
</dbReference>
<dbReference type="RefSeq" id="XP_052941642.1">
    <property type="nucleotide sequence ID" value="XM_053088152.1"/>
</dbReference>
<feature type="region of interest" description="Disordered" evidence="1">
    <location>
        <begin position="204"/>
        <end position="275"/>
    </location>
</feature>
<dbReference type="AlphaFoldDB" id="A0AA38H1D0"/>
<name>A0AA38H1D0_9TREE</name>
<dbReference type="GeneID" id="77727357"/>
<organism evidence="2 3">
    <name type="scientific">Dioszegia hungarica</name>
    <dbReference type="NCBI Taxonomy" id="4972"/>
    <lineage>
        <taxon>Eukaryota</taxon>
        <taxon>Fungi</taxon>
        <taxon>Dikarya</taxon>
        <taxon>Basidiomycota</taxon>
        <taxon>Agaricomycotina</taxon>
        <taxon>Tremellomycetes</taxon>
        <taxon>Tremellales</taxon>
        <taxon>Bulleribasidiaceae</taxon>
        <taxon>Dioszegia</taxon>
    </lineage>
</organism>
<sequence>MSLPTAGRILRSTSKAPQAPPARIGLAPRQAKSKNSYCPPPTATPIDEDGFQLIGSRRRSPPQPRTPAPRRPGRTTASQCFGGGSRDGEGGAAGEAGETAMAEQRTSGQEEGPETTEAVEAQIESGIAEMEAALIREREDGERRLAERVIEEAMARAREDSERIRAERNALLEKEAETDRLNAIEGRRVLEEMMAAAPVQEALQEVPIVEGGPDRRARVEDAPDRAGIWSDTETEEVEPSPSAPPKTKSQRRTRPHAKEDRARKRSKKAAKNQSIVRPVQTLANTCLSDDQLLVEFLKLAKMPVLLVPLQSRLVPAFQDAARRAAQKYLDYPSAQAVFEFLALVKGAIVPSELGGHRTLDRLRVWPNVEWQLGEETQVRGGSGESDAAARAEKLVEKGRVGAAAKVLAGVAKVAEVTGEVIEKLRDLHPKGEAAPFGTSAGPVNGEVPKEADIEDALRGFASDVACGVSGWTVPLLRMAAKDDTVLKFLTTLTANIAAAASRPSPSPGPAVSVRSRSVISSIAWQ</sequence>
<evidence type="ECO:0000256" key="1">
    <source>
        <dbReference type="SAM" id="MobiDB-lite"/>
    </source>
</evidence>
<proteinExistence type="predicted"/>
<comment type="caution">
    <text evidence="2">The sequence shown here is derived from an EMBL/GenBank/DDBJ whole genome shotgun (WGS) entry which is preliminary data.</text>
</comment>
<feature type="compositionally biased region" description="Basic and acidic residues" evidence="1">
    <location>
        <begin position="212"/>
        <end position="224"/>
    </location>
</feature>
<keyword evidence="3" id="KW-1185">Reference proteome</keyword>
<evidence type="ECO:0000313" key="2">
    <source>
        <dbReference type="EMBL" id="KAI9631865.1"/>
    </source>
</evidence>
<gene>
    <name evidence="2" type="ORF">MKK02DRAFT_30856</name>
</gene>
<reference evidence="2" key="1">
    <citation type="journal article" date="2022" name="G3 (Bethesda)">
        <title>High quality genome of the basidiomycete yeast Dioszegia hungarica PDD-24b-2 isolated from cloud water.</title>
        <authorList>
            <person name="Jarrige D."/>
            <person name="Haridas S."/>
            <person name="Bleykasten-Grosshans C."/>
            <person name="Joly M."/>
            <person name="Nadalig T."/>
            <person name="Sancelme M."/>
            <person name="Vuilleumier S."/>
            <person name="Grigoriev I.V."/>
            <person name="Amato P."/>
            <person name="Bringel F."/>
        </authorList>
    </citation>
    <scope>NUCLEOTIDE SEQUENCE</scope>
    <source>
        <strain evidence="2">PDD-24b-2</strain>
    </source>
</reference>
<dbReference type="Proteomes" id="UP001164286">
    <property type="component" value="Unassembled WGS sequence"/>
</dbReference>
<feature type="compositionally biased region" description="Pro residues" evidence="1">
    <location>
        <begin position="61"/>
        <end position="70"/>
    </location>
</feature>
<accession>A0AA38H1D0</accession>
<feature type="compositionally biased region" description="Gly residues" evidence="1">
    <location>
        <begin position="81"/>
        <end position="94"/>
    </location>
</feature>
<feature type="region of interest" description="Disordered" evidence="1">
    <location>
        <begin position="1"/>
        <end position="119"/>
    </location>
</feature>